<protein>
    <submittedName>
        <fullName evidence="2">Serine threonine</fullName>
    </submittedName>
</protein>
<proteinExistence type="predicted"/>
<evidence type="ECO:0000313" key="3">
    <source>
        <dbReference type="Proteomes" id="UP000239899"/>
    </source>
</evidence>
<keyword evidence="3" id="KW-1185">Reference proteome</keyword>
<organism evidence="2 3">
    <name type="scientific">Chlorella sorokiniana</name>
    <name type="common">Freshwater green alga</name>
    <dbReference type="NCBI Taxonomy" id="3076"/>
    <lineage>
        <taxon>Eukaryota</taxon>
        <taxon>Viridiplantae</taxon>
        <taxon>Chlorophyta</taxon>
        <taxon>core chlorophytes</taxon>
        <taxon>Trebouxiophyceae</taxon>
        <taxon>Chlorellales</taxon>
        <taxon>Chlorellaceae</taxon>
        <taxon>Chlorella clade</taxon>
        <taxon>Chlorella</taxon>
    </lineage>
</organism>
<feature type="chain" id="PRO_5015121250" evidence="1">
    <location>
        <begin position="23"/>
        <end position="296"/>
    </location>
</feature>
<dbReference type="EMBL" id="LHPG02000001">
    <property type="protein sequence ID" value="PRW61533.1"/>
    <property type="molecule type" value="Genomic_DNA"/>
</dbReference>
<name>A0A2P6U5D9_CHLSO</name>
<gene>
    <name evidence="2" type="ORF">C2E21_0223</name>
</gene>
<accession>A0A2P6U5D9</accession>
<dbReference type="OrthoDB" id="509042at2759"/>
<reference evidence="2 3" key="1">
    <citation type="journal article" date="2018" name="Plant J.">
        <title>Genome sequences of Chlorella sorokiniana UTEX 1602 and Micractinium conductrix SAG 241.80: implications to maltose excretion by a green alga.</title>
        <authorList>
            <person name="Arriola M.B."/>
            <person name="Velmurugan N."/>
            <person name="Zhang Y."/>
            <person name="Plunkett M.H."/>
            <person name="Hondzo H."/>
            <person name="Barney B.M."/>
        </authorList>
    </citation>
    <scope>NUCLEOTIDE SEQUENCE [LARGE SCALE GENOMIC DNA]</scope>
    <source>
        <strain evidence="3">UTEX 1602</strain>
    </source>
</reference>
<comment type="caution">
    <text evidence="2">The sequence shown here is derived from an EMBL/GenBank/DDBJ whole genome shotgun (WGS) entry which is preliminary data.</text>
</comment>
<evidence type="ECO:0000313" key="2">
    <source>
        <dbReference type="EMBL" id="PRW61533.1"/>
    </source>
</evidence>
<dbReference type="AlphaFoldDB" id="A0A2P6U5D9"/>
<evidence type="ECO:0000256" key="1">
    <source>
        <dbReference type="SAM" id="SignalP"/>
    </source>
</evidence>
<dbReference type="Proteomes" id="UP000239899">
    <property type="component" value="Unassembled WGS sequence"/>
</dbReference>
<feature type="signal peptide" evidence="1">
    <location>
        <begin position="1"/>
        <end position="22"/>
    </location>
</feature>
<sequence>MARTSAALLALATLLLLSPQRAMSGVAVPCESLTRVDFCTECARPAGSAATLCYLCHPTRASTWRTDGSGTITQCKAPTTGATCTKASGDPNCAYCDGIYCIKCNFGFEFNSQYKCQRMNYKVVTGCGVLSKNSQCGACTSDGACTLCANPSHILVPLNAIYINAAGQGSQCMDLAKLKTEALAITGKPLALPAGCREVDTEFKCARCNNGYSLTGGKCVRNGNKCVATLPFWHYCAQCDATGRKCVLCNGSRSPLYKSADGSCALPCKQLFGIGCLKCHQLRCLAKDTKYSAGRR</sequence>
<keyword evidence="1" id="KW-0732">Signal</keyword>